<keyword evidence="2" id="KW-1185">Reference proteome</keyword>
<organism evidence="1 2">
    <name type="scientific">Mycoplasma haemocanis (strain Illinois)</name>
    <dbReference type="NCBI Taxonomy" id="1111676"/>
    <lineage>
        <taxon>Bacteria</taxon>
        <taxon>Bacillati</taxon>
        <taxon>Mycoplasmatota</taxon>
        <taxon>Mollicutes</taxon>
        <taxon>Mycoplasmataceae</taxon>
        <taxon>Mycoplasma</taxon>
    </lineage>
</organism>
<dbReference type="EMBL" id="CP003199">
    <property type="protein sequence ID" value="AFM45087.1"/>
    <property type="molecule type" value="Genomic_DNA"/>
</dbReference>
<gene>
    <name evidence="1" type="ordered locus">MHC_06015</name>
</gene>
<dbReference type="STRING" id="1111676.MHC_06015"/>
<evidence type="ECO:0000313" key="2">
    <source>
        <dbReference type="Proteomes" id="UP000009135"/>
    </source>
</evidence>
<name>I6QQZ0_MYCHN</name>
<proteinExistence type="predicted"/>
<reference evidence="1 2" key="1">
    <citation type="journal article" date="2012" name="J. Bacteriol.">
        <title>Complete genome sequence of Mycoplasma haemocanis strain Illinois.</title>
        <authorList>
            <person name="do Nascimento N.C."/>
            <person name="Guimaraes A.M."/>
            <person name="Santos A.P."/>
            <person name="Sanmiguel P.J."/>
            <person name="Messick J.B."/>
        </authorList>
    </citation>
    <scope>NUCLEOTIDE SEQUENCE [LARGE SCALE GENOMIC DNA]</scope>
    <source>
        <strain evidence="1 2">Illinois</strain>
    </source>
</reference>
<protein>
    <submittedName>
        <fullName evidence="1">Uncharacterized protein</fullName>
    </submittedName>
</protein>
<dbReference type="AlphaFoldDB" id="I6QQZ0"/>
<accession>I6QQZ0</accession>
<dbReference type="HOGENOM" id="CLU_2479997_0_0_14"/>
<dbReference type="KEGG" id="mhe:MHC_06015"/>
<dbReference type="Proteomes" id="UP000009135">
    <property type="component" value="Chromosome"/>
</dbReference>
<evidence type="ECO:0000313" key="1">
    <source>
        <dbReference type="EMBL" id="AFM45087.1"/>
    </source>
</evidence>
<sequence length="87" mass="9768">MSTNSPNTKIFYKNLGSRFVDDSGWGSKFDSIKAKDTSLFNDIKGTETLNASSPADKGGPQLKDWCDKEVVKELYASHQKTRDRCFN</sequence>